<evidence type="ECO:0000313" key="3">
    <source>
        <dbReference type="Proteomes" id="UP000070501"/>
    </source>
</evidence>
<feature type="non-terminal residue" evidence="2">
    <location>
        <position position="1"/>
    </location>
</feature>
<evidence type="ECO:0000313" key="2">
    <source>
        <dbReference type="EMBL" id="KXJ92514.1"/>
    </source>
</evidence>
<dbReference type="InParanoid" id="A0A136J5T3"/>
<reference evidence="3" key="1">
    <citation type="submission" date="2016-02" db="EMBL/GenBank/DDBJ databases">
        <title>Draft genome sequence of Microdochium bolleyi, a fungal endophyte of beachgrass.</title>
        <authorList>
            <consortium name="DOE Joint Genome Institute"/>
            <person name="David A.S."/>
            <person name="May G."/>
            <person name="Haridas S."/>
            <person name="Lim J."/>
            <person name="Wang M."/>
            <person name="Labutti K."/>
            <person name="Lipzen A."/>
            <person name="Barry K."/>
            <person name="Grigoriev I.V."/>
        </authorList>
    </citation>
    <scope>NUCLEOTIDE SEQUENCE [LARGE SCALE GENOMIC DNA]</scope>
    <source>
        <strain evidence="3">J235TASD1</strain>
    </source>
</reference>
<feature type="region of interest" description="Disordered" evidence="1">
    <location>
        <begin position="14"/>
        <end position="36"/>
    </location>
</feature>
<proteinExistence type="predicted"/>
<organism evidence="2 3">
    <name type="scientific">Microdochium bolleyi</name>
    <dbReference type="NCBI Taxonomy" id="196109"/>
    <lineage>
        <taxon>Eukaryota</taxon>
        <taxon>Fungi</taxon>
        <taxon>Dikarya</taxon>
        <taxon>Ascomycota</taxon>
        <taxon>Pezizomycotina</taxon>
        <taxon>Sordariomycetes</taxon>
        <taxon>Xylariomycetidae</taxon>
        <taxon>Xylariales</taxon>
        <taxon>Microdochiaceae</taxon>
        <taxon>Microdochium</taxon>
    </lineage>
</organism>
<accession>A0A136J5T3</accession>
<gene>
    <name evidence="2" type="ORF">Micbo1qcDRAFT_222266</name>
</gene>
<dbReference type="EMBL" id="KQ964248">
    <property type="protein sequence ID" value="KXJ92514.1"/>
    <property type="molecule type" value="Genomic_DNA"/>
</dbReference>
<keyword evidence="3" id="KW-1185">Reference proteome</keyword>
<protein>
    <submittedName>
        <fullName evidence="2">Uncharacterized protein</fullName>
    </submittedName>
</protein>
<dbReference type="Proteomes" id="UP000070501">
    <property type="component" value="Unassembled WGS sequence"/>
</dbReference>
<evidence type="ECO:0000256" key="1">
    <source>
        <dbReference type="SAM" id="MobiDB-lite"/>
    </source>
</evidence>
<name>A0A136J5T3_9PEZI</name>
<sequence>LVLRLGLRRRCGRRRRRRPWPREAHGASDAVSTSTSTNIGTLLRLRLGRRCRGRRGRRTRPRERHGVLDAIPGGNNSYNNSCPGGGALAVSSGVLRTRARTVRLGVRTRRRVARHTGRRARVWKRHGADAAGSAQDFVVVTLCRRERARRRRRRLDRGPGVAGRHARVDWHSIAATHDAELLCRGKRVLDQAGEHLDLELRTGPGSRRGRRRRRHRLLAIHGNVSSNLLSLCRTLAESLTRGWRGRGSRRRLLGSLARGVVVNHHASRRSGRWSGIGLDDVGGIEDDELTRADQEEDGSLPWALRRRVSGSSDFVAGVDVRVAGGGLLGDLDHESRHDC</sequence>
<dbReference type="AlphaFoldDB" id="A0A136J5T3"/>